<feature type="DNA-binding region" description="OmpR/PhoB-type" evidence="2">
    <location>
        <begin position="79"/>
        <end position="173"/>
    </location>
</feature>
<gene>
    <name evidence="4" type="ORF">Dsi01nite_110260</name>
</gene>
<name>A0A919Q335_9ACTN</name>
<evidence type="ECO:0000313" key="4">
    <source>
        <dbReference type="EMBL" id="GIG52985.1"/>
    </source>
</evidence>
<dbReference type="AlphaFoldDB" id="A0A919Q335"/>
<evidence type="ECO:0000259" key="3">
    <source>
        <dbReference type="PROSITE" id="PS51755"/>
    </source>
</evidence>
<dbReference type="Proteomes" id="UP000660611">
    <property type="component" value="Unassembled WGS sequence"/>
</dbReference>
<comment type="caution">
    <text evidence="4">The sequence shown here is derived from an EMBL/GenBank/DDBJ whole genome shotgun (WGS) entry which is preliminary data.</text>
</comment>
<dbReference type="InterPro" id="IPR001867">
    <property type="entry name" value="OmpR/PhoB-type_DNA-bd"/>
</dbReference>
<feature type="domain" description="OmpR/PhoB-type" evidence="3">
    <location>
        <begin position="79"/>
        <end position="173"/>
    </location>
</feature>
<dbReference type="GO" id="GO:0000160">
    <property type="term" value="P:phosphorelay signal transduction system"/>
    <property type="evidence" value="ECO:0007669"/>
    <property type="project" value="InterPro"/>
</dbReference>
<keyword evidence="1 2" id="KW-0238">DNA-binding</keyword>
<evidence type="ECO:0000256" key="2">
    <source>
        <dbReference type="PROSITE-ProRule" id="PRU01091"/>
    </source>
</evidence>
<sequence length="173" mass="18484">MPDLEHLLGVLRTARLLAADARTADALPGFGLRDILSTAAGSADELFRHLLTHSPAGRHVLAQLDAPVQLLARSVLDRAVHATVGHLTLEVRGHAVLLDGRLYPIQQGPVDVLRALARAPGAVLSSADLRQQVPGLTNVDDHAIEMAVSRVRRAVPGVELVHTVIKRGYRLAA</sequence>
<dbReference type="RefSeq" id="WP_203854583.1">
    <property type="nucleotide sequence ID" value="NZ_BAAAVW010000034.1"/>
</dbReference>
<keyword evidence="5" id="KW-1185">Reference proteome</keyword>
<dbReference type="SUPFAM" id="SSF46894">
    <property type="entry name" value="C-terminal effector domain of the bipartite response regulators"/>
    <property type="match status" value="1"/>
</dbReference>
<dbReference type="PROSITE" id="PS51755">
    <property type="entry name" value="OMPR_PHOB"/>
    <property type="match status" value="1"/>
</dbReference>
<organism evidence="4 5">
    <name type="scientific">Dactylosporangium siamense</name>
    <dbReference type="NCBI Taxonomy" id="685454"/>
    <lineage>
        <taxon>Bacteria</taxon>
        <taxon>Bacillati</taxon>
        <taxon>Actinomycetota</taxon>
        <taxon>Actinomycetes</taxon>
        <taxon>Micromonosporales</taxon>
        <taxon>Micromonosporaceae</taxon>
        <taxon>Dactylosporangium</taxon>
    </lineage>
</organism>
<dbReference type="Pfam" id="PF00486">
    <property type="entry name" value="Trans_reg_C"/>
    <property type="match status" value="1"/>
</dbReference>
<dbReference type="InterPro" id="IPR036388">
    <property type="entry name" value="WH-like_DNA-bd_sf"/>
</dbReference>
<dbReference type="InterPro" id="IPR016032">
    <property type="entry name" value="Sig_transdc_resp-reg_C-effctor"/>
</dbReference>
<dbReference type="GO" id="GO:0006355">
    <property type="term" value="P:regulation of DNA-templated transcription"/>
    <property type="evidence" value="ECO:0007669"/>
    <property type="project" value="InterPro"/>
</dbReference>
<proteinExistence type="predicted"/>
<reference evidence="4" key="1">
    <citation type="submission" date="2021-01" db="EMBL/GenBank/DDBJ databases">
        <title>Whole genome shotgun sequence of Dactylosporangium siamense NBRC 106093.</title>
        <authorList>
            <person name="Komaki H."/>
            <person name="Tamura T."/>
        </authorList>
    </citation>
    <scope>NUCLEOTIDE SEQUENCE</scope>
    <source>
        <strain evidence="4">NBRC 106093</strain>
    </source>
</reference>
<dbReference type="SMART" id="SM00862">
    <property type="entry name" value="Trans_reg_C"/>
    <property type="match status" value="1"/>
</dbReference>
<evidence type="ECO:0000313" key="5">
    <source>
        <dbReference type="Proteomes" id="UP000660611"/>
    </source>
</evidence>
<accession>A0A919Q335</accession>
<evidence type="ECO:0000256" key="1">
    <source>
        <dbReference type="ARBA" id="ARBA00023125"/>
    </source>
</evidence>
<dbReference type="GO" id="GO:0003677">
    <property type="term" value="F:DNA binding"/>
    <property type="evidence" value="ECO:0007669"/>
    <property type="project" value="UniProtKB-UniRule"/>
</dbReference>
<protein>
    <recommendedName>
        <fullName evidence="3">OmpR/PhoB-type domain-containing protein</fullName>
    </recommendedName>
</protein>
<dbReference type="EMBL" id="BONQ01000205">
    <property type="protein sequence ID" value="GIG52985.1"/>
    <property type="molecule type" value="Genomic_DNA"/>
</dbReference>
<dbReference type="Gene3D" id="1.10.10.10">
    <property type="entry name" value="Winged helix-like DNA-binding domain superfamily/Winged helix DNA-binding domain"/>
    <property type="match status" value="1"/>
</dbReference>